<keyword evidence="1" id="KW-1133">Transmembrane helix</keyword>
<reference evidence="2 3" key="1">
    <citation type="submission" date="2016-10" db="EMBL/GenBank/DDBJ databases">
        <title>Comparative genome analysis of multiple Pseudomonas spp. focuses on biocontrol and plant growth promoting traits.</title>
        <authorList>
            <person name="Tao X.-Y."/>
            <person name="Taylor C.G."/>
        </authorList>
    </citation>
    <scope>NUCLEOTIDE SEQUENCE [LARGE SCALE GENOMIC DNA]</scope>
    <source>
        <strain evidence="2 3">48H11</strain>
    </source>
</reference>
<feature type="transmembrane region" description="Helical" evidence="1">
    <location>
        <begin position="12"/>
        <end position="39"/>
    </location>
</feature>
<proteinExistence type="predicted"/>
<protein>
    <recommendedName>
        <fullName evidence="4">Transmembrane protein</fullName>
    </recommendedName>
</protein>
<accession>A0A423H1S4</accession>
<dbReference type="OrthoDB" id="7031784at2"/>
<dbReference type="Proteomes" id="UP000286071">
    <property type="component" value="Unassembled WGS sequence"/>
</dbReference>
<comment type="caution">
    <text evidence="2">The sequence shown here is derived from an EMBL/GenBank/DDBJ whole genome shotgun (WGS) entry which is preliminary data.</text>
</comment>
<evidence type="ECO:0000313" key="3">
    <source>
        <dbReference type="Proteomes" id="UP000286071"/>
    </source>
</evidence>
<gene>
    <name evidence="2" type="ORF">BK659_21315</name>
</gene>
<evidence type="ECO:0000313" key="2">
    <source>
        <dbReference type="EMBL" id="RON05646.1"/>
    </source>
</evidence>
<keyword evidence="1" id="KW-0812">Transmembrane</keyword>
<name>A0A423H1S4_9PSED</name>
<evidence type="ECO:0000256" key="1">
    <source>
        <dbReference type="SAM" id="Phobius"/>
    </source>
</evidence>
<keyword evidence="1" id="KW-0472">Membrane</keyword>
<dbReference type="EMBL" id="MOBJ01000015">
    <property type="protein sequence ID" value="RON05646.1"/>
    <property type="molecule type" value="Genomic_DNA"/>
</dbReference>
<sequence>MNNAELKKESIFIGLSALILILITLILSDGYSPVAGFWWSLTNEMSLFDIAIGCEEKLVWQQVQDCPDGIKLLVKTKYVLALLGLISIFGLGQFLGIFPSVRGKRQPSPTL</sequence>
<dbReference type="RefSeq" id="WP_123427067.1">
    <property type="nucleotide sequence ID" value="NZ_MOBJ01000015.1"/>
</dbReference>
<feature type="transmembrane region" description="Helical" evidence="1">
    <location>
        <begin position="78"/>
        <end position="98"/>
    </location>
</feature>
<dbReference type="AlphaFoldDB" id="A0A423H1S4"/>
<organism evidence="2 3">
    <name type="scientific">Pseudomonas brassicacearum</name>
    <dbReference type="NCBI Taxonomy" id="930166"/>
    <lineage>
        <taxon>Bacteria</taxon>
        <taxon>Pseudomonadati</taxon>
        <taxon>Pseudomonadota</taxon>
        <taxon>Gammaproteobacteria</taxon>
        <taxon>Pseudomonadales</taxon>
        <taxon>Pseudomonadaceae</taxon>
        <taxon>Pseudomonas</taxon>
    </lineage>
</organism>
<evidence type="ECO:0008006" key="4">
    <source>
        <dbReference type="Google" id="ProtNLM"/>
    </source>
</evidence>